<dbReference type="InterPro" id="IPR051533">
    <property type="entry name" value="WaaL-like"/>
</dbReference>
<dbReference type="EMBL" id="FOEL01000003">
    <property type="protein sequence ID" value="SEQ05791.1"/>
    <property type="molecule type" value="Genomic_DNA"/>
</dbReference>
<keyword evidence="3 5" id="KW-1133">Transmembrane helix</keyword>
<accession>A0A1H9CXC8</accession>
<sequence>MKLFITLVFSALIFMSLMQPVDGIYHKVSLIISFFIIIISILQHKKISIHNVQASVFFSMYTFFCVIAAGVNQDMNLLKNSLQLFCMFLAVSIFFNDLVKEHVIQIVVNSVLLAYVPFICLCFLQARYMFGGFAGVFENPNTMGFSMIGLMVAVLIRLYQLTMKILHERQQPKLILLFVFYATIYLICLYIILLSNARTSLLTAALVTIVVIVSSIKNLNKTFVPFLKFSALFAATVLVVFIAFMKMDRMQDAIQSIVLKMEKKSTNITDGRLEIWQYVFEHVQFWGHGVESLWSIGVSHAHNTLINILQEAGLLALVSYCCFLLAIAKGYRHMNDQLAVLMALIIVAMLGVSTFEILYFNVLHILAFVVSGSLRDTGKKTILTE</sequence>
<keyword evidence="7" id="KW-0436">Ligase</keyword>
<dbReference type="RefSeq" id="WP_089985369.1">
    <property type="nucleotide sequence ID" value="NZ_FMVP01000003.1"/>
</dbReference>
<keyword evidence="4 5" id="KW-0472">Membrane</keyword>
<comment type="caution">
    <text evidence="7">The sequence shown here is derived from an EMBL/GenBank/DDBJ whole genome shotgun (WGS) entry which is preliminary data.</text>
</comment>
<dbReference type="GO" id="GO:0016874">
    <property type="term" value="F:ligase activity"/>
    <property type="evidence" value="ECO:0007669"/>
    <property type="project" value="UniProtKB-KW"/>
</dbReference>
<feature type="transmembrane region" description="Helical" evidence="5">
    <location>
        <begin position="199"/>
        <end position="219"/>
    </location>
</feature>
<name>A0A1H9CXC8_9BACI</name>
<organism evidence="7 8">
    <name type="scientific">Lysinibacillus fusiformis</name>
    <dbReference type="NCBI Taxonomy" id="28031"/>
    <lineage>
        <taxon>Bacteria</taxon>
        <taxon>Bacillati</taxon>
        <taxon>Bacillota</taxon>
        <taxon>Bacilli</taxon>
        <taxon>Bacillales</taxon>
        <taxon>Bacillaceae</taxon>
        <taxon>Lysinibacillus</taxon>
    </lineage>
</organism>
<dbReference type="GO" id="GO:0016020">
    <property type="term" value="C:membrane"/>
    <property type="evidence" value="ECO:0007669"/>
    <property type="project" value="UniProtKB-SubCell"/>
</dbReference>
<feature type="transmembrane region" description="Helical" evidence="5">
    <location>
        <begin position="28"/>
        <end position="44"/>
    </location>
</feature>
<dbReference type="PANTHER" id="PTHR37422:SF13">
    <property type="entry name" value="LIPOPOLYSACCHARIDE BIOSYNTHESIS PROTEIN PA4999-RELATED"/>
    <property type="match status" value="1"/>
</dbReference>
<feature type="transmembrane region" description="Helical" evidence="5">
    <location>
        <begin position="142"/>
        <end position="162"/>
    </location>
</feature>
<dbReference type="AlphaFoldDB" id="A0A1H9CXC8"/>
<reference evidence="7 8" key="1">
    <citation type="submission" date="2016-10" db="EMBL/GenBank/DDBJ databases">
        <authorList>
            <person name="Varghese N."/>
            <person name="Submissions S."/>
        </authorList>
    </citation>
    <scope>NUCLEOTIDE SEQUENCE [LARGE SCALE GENOMIC DNA]</scope>
    <source>
        <strain evidence="7 8">TC-13</strain>
    </source>
</reference>
<evidence type="ECO:0000256" key="4">
    <source>
        <dbReference type="ARBA" id="ARBA00023136"/>
    </source>
</evidence>
<evidence type="ECO:0000256" key="3">
    <source>
        <dbReference type="ARBA" id="ARBA00022989"/>
    </source>
</evidence>
<feature type="transmembrane region" description="Helical" evidence="5">
    <location>
        <begin position="226"/>
        <end position="245"/>
    </location>
</feature>
<evidence type="ECO:0000256" key="1">
    <source>
        <dbReference type="ARBA" id="ARBA00004141"/>
    </source>
</evidence>
<feature type="transmembrane region" description="Helical" evidence="5">
    <location>
        <begin position="106"/>
        <end position="130"/>
    </location>
</feature>
<dbReference type="InterPro" id="IPR007016">
    <property type="entry name" value="O-antigen_ligase-rel_domated"/>
</dbReference>
<comment type="subcellular location">
    <subcellularLocation>
        <location evidence="1">Membrane</location>
        <topology evidence="1">Multi-pass membrane protein</topology>
    </subcellularLocation>
</comment>
<proteinExistence type="predicted"/>
<dbReference type="Proteomes" id="UP000199410">
    <property type="component" value="Unassembled WGS sequence"/>
</dbReference>
<dbReference type="PANTHER" id="PTHR37422">
    <property type="entry name" value="TEICHURONIC ACID BIOSYNTHESIS PROTEIN TUAE"/>
    <property type="match status" value="1"/>
</dbReference>
<feature type="transmembrane region" description="Helical" evidence="5">
    <location>
        <begin position="51"/>
        <end position="70"/>
    </location>
</feature>
<feature type="domain" description="O-antigen ligase-related" evidence="6">
    <location>
        <begin position="185"/>
        <end position="320"/>
    </location>
</feature>
<protein>
    <submittedName>
        <fullName evidence="7">O-antigen ligase like membrane protein</fullName>
    </submittedName>
</protein>
<evidence type="ECO:0000256" key="2">
    <source>
        <dbReference type="ARBA" id="ARBA00022692"/>
    </source>
</evidence>
<evidence type="ECO:0000313" key="8">
    <source>
        <dbReference type="Proteomes" id="UP000199410"/>
    </source>
</evidence>
<evidence type="ECO:0000313" key="7">
    <source>
        <dbReference type="EMBL" id="SEQ05791.1"/>
    </source>
</evidence>
<keyword evidence="2 5" id="KW-0812">Transmembrane</keyword>
<feature type="transmembrane region" description="Helical" evidence="5">
    <location>
        <begin position="338"/>
        <end position="360"/>
    </location>
</feature>
<dbReference type="Pfam" id="PF04932">
    <property type="entry name" value="Wzy_C"/>
    <property type="match status" value="1"/>
</dbReference>
<evidence type="ECO:0000259" key="6">
    <source>
        <dbReference type="Pfam" id="PF04932"/>
    </source>
</evidence>
<gene>
    <name evidence="7" type="ORF">SAMN02787113_00985</name>
</gene>
<feature type="transmembrane region" description="Helical" evidence="5">
    <location>
        <begin position="312"/>
        <end position="331"/>
    </location>
</feature>
<evidence type="ECO:0000256" key="5">
    <source>
        <dbReference type="SAM" id="Phobius"/>
    </source>
</evidence>
<feature type="transmembrane region" description="Helical" evidence="5">
    <location>
        <begin position="174"/>
        <end position="193"/>
    </location>
</feature>
<feature type="transmembrane region" description="Helical" evidence="5">
    <location>
        <begin position="82"/>
        <end position="99"/>
    </location>
</feature>